<proteinExistence type="predicted"/>
<keyword evidence="3" id="KW-1185">Reference proteome</keyword>
<name>A0A4V6DHS2_9PEZI</name>
<organism evidence="2 3">
    <name type="scientific">Colletotrichum tanaceti</name>
    <dbReference type="NCBI Taxonomy" id="1306861"/>
    <lineage>
        <taxon>Eukaryota</taxon>
        <taxon>Fungi</taxon>
        <taxon>Dikarya</taxon>
        <taxon>Ascomycota</taxon>
        <taxon>Pezizomycotina</taxon>
        <taxon>Sordariomycetes</taxon>
        <taxon>Hypocreomycetidae</taxon>
        <taxon>Glomerellales</taxon>
        <taxon>Glomerellaceae</taxon>
        <taxon>Colletotrichum</taxon>
        <taxon>Colletotrichum destructivum species complex</taxon>
    </lineage>
</organism>
<dbReference type="Proteomes" id="UP000310108">
    <property type="component" value="Unassembled WGS sequence"/>
</dbReference>
<evidence type="ECO:0000313" key="3">
    <source>
        <dbReference type="Proteomes" id="UP000310108"/>
    </source>
</evidence>
<dbReference type="AlphaFoldDB" id="A0A4V6DHS2"/>
<comment type="caution">
    <text evidence="2">The sequence shown here is derived from an EMBL/GenBank/DDBJ whole genome shotgun (WGS) entry which is preliminary data.</text>
</comment>
<accession>A0A4V6DHS2</accession>
<gene>
    <name evidence="2" type="ORF">CTA1_10633</name>
</gene>
<feature type="region of interest" description="Disordered" evidence="1">
    <location>
        <begin position="55"/>
        <end position="75"/>
    </location>
</feature>
<protein>
    <submittedName>
        <fullName evidence="2">Uncharacterized protein</fullName>
    </submittedName>
</protein>
<evidence type="ECO:0000313" key="2">
    <source>
        <dbReference type="EMBL" id="TKW56536.1"/>
    </source>
</evidence>
<sequence length="75" mass="8591">MSQAMCMTNCALSIDFKLSVDERQDMDISETSGDERLTYKMDTSGFNELRLETRRSTRTTEQLGREMVGENSNID</sequence>
<evidence type="ECO:0000256" key="1">
    <source>
        <dbReference type="SAM" id="MobiDB-lite"/>
    </source>
</evidence>
<dbReference type="EMBL" id="PJEX01000065">
    <property type="protein sequence ID" value="TKW56536.1"/>
    <property type="molecule type" value="Genomic_DNA"/>
</dbReference>
<reference evidence="2 3" key="1">
    <citation type="journal article" date="2019" name="PLoS ONE">
        <title>Comparative genome analysis indicates high evolutionary potential of pathogenicity genes in Colletotrichum tanaceti.</title>
        <authorList>
            <person name="Lelwala R.V."/>
            <person name="Korhonen P.K."/>
            <person name="Young N.D."/>
            <person name="Scott J.B."/>
            <person name="Ades P.A."/>
            <person name="Gasser R.B."/>
            <person name="Taylor P.W.J."/>
        </authorList>
    </citation>
    <scope>NUCLEOTIDE SEQUENCE [LARGE SCALE GENOMIC DNA]</scope>
    <source>
        <strain evidence="2">BRIP57314</strain>
    </source>
</reference>